<gene>
    <name evidence="9" type="ORF">EFBL_0354</name>
</gene>
<feature type="transmembrane region" description="Helical" evidence="7">
    <location>
        <begin position="106"/>
        <end position="130"/>
    </location>
</feature>
<organism evidence="9 10">
    <name type="scientific">Effusibacillus lacus</name>
    <dbReference type="NCBI Taxonomy" id="1348429"/>
    <lineage>
        <taxon>Bacteria</taxon>
        <taxon>Bacillati</taxon>
        <taxon>Bacillota</taxon>
        <taxon>Bacilli</taxon>
        <taxon>Bacillales</taxon>
        <taxon>Alicyclobacillaceae</taxon>
        <taxon>Effusibacillus</taxon>
    </lineage>
</organism>
<dbReference type="Gene3D" id="1.10.3720.10">
    <property type="entry name" value="MetI-like"/>
    <property type="match status" value="1"/>
</dbReference>
<feature type="transmembrane region" description="Helical" evidence="7">
    <location>
        <begin position="142"/>
        <end position="160"/>
    </location>
</feature>
<evidence type="ECO:0000256" key="5">
    <source>
        <dbReference type="ARBA" id="ARBA00022989"/>
    </source>
</evidence>
<keyword evidence="6 7" id="KW-0472">Membrane</keyword>
<dbReference type="PANTHER" id="PTHR43744">
    <property type="entry name" value="ABC TRANSPORTER PERMEASE PROTEIN MG189-RELATED-RELATED"/>
    <property type="match status" value="1"/>
</dbReference>
<dbReference type="Pfam" id="PF00528">
    <property type="entry name" value="BPD_transp_1"/>
    <property type="match status" value="1"/>
</dbReference>
<keyword evidence="2 7" id="KW-0813">Transport</keyword>
<evidence type="ECO:0000256" key="6">
    <source>
        <dbReference type="ARBA" id="ARBA00023136"/>
    </source>
</evidence>
<feature type="transmembrane region" description="Helical" evidence="7">
    <location>
        <begin position="237"/>
        <end position="259"/>
    </location>
</feature>
<feature type="domain" description="ABC transmembrane type-1" evidence="8">
    <location>
        <begin position="71"/>
        <end position="260"/>
    </location>
</feature>
<dbReference type="EMBL" id="BDUF01000008">
    <property type="protein sequence ID" value="GAX88740.1"/>
    <property type="molecule type" value="Genomic_DNA"/>
</dbReference>
<keyword evidence="3" id="KW-1003">Cell membrane</keyword>
<sequence>MIRAKKITLGIHYLALIVVSLVIAFPILFALLQSLMTASDAASYPPHLLPPKIYPGSYREALQTAPLGRYIVNSFAVSLIIVIGQLATSSLSAYAFAFLRFPGRELLFYTFLATLMIPWEVTIIPNYFTIKHLGWLSTYQGLAAPFLATAFGTFLLRQFYLQIPRDLYEAAIIDGCGHWRFFLQIVVPLSRPAMGTLGVYAFLQAWNMYLWPLLVTNQTSMRTVQIGISMLQFEEALSWNLVMAGVIMVLLPTIVLLIVGQRQLVKGLMAGAIKG</sequence>
<evidence type="ECO:0000259" key="8">
    <source>
        <dbReference type="PROSITE" id="PS50928"/>
    </source>
</evidence>
<dbReference type="AlphaFoldDB" id="A0A292YJT0"/>
<keyword evidence="10" id="KW-1185">Reference proteome</keyword>
<keyword evidence="4 7" id="KW-0812">Transmembrane</keyword>
<dbReference type="PANTHER" id="PTHR43744:SF8">
    <property type="entry name" value="SN-GLYCEROL-3-PHOSPHATE TRANSPORT SYSTEM PERMEASE PROTEIN UGPE"/>
    <property type="match status" value="1"/>
</dbReference>
<evidence type="ECO:0000256" key="3">
    <source>
        <dbReference type="ARBA" id="ARBA00022475"/>
    </source>
</evidence>
<dbReference type="InterPro" id="IPR035906">
    <property type="entry name" value="MetI-like_sf"/>
</dbReference>
<dbReference type="PROSITE" id="PS50928">
    <property type="entry name" value="ABC_TM1"/>
    <property type="match status" value="1"/>
</dbReference>
<keyword evidence="5 7" id="KW-1133">Transmembrane helix</keyword>
<evidence type="ECO:0000313" key="10">
    <source>
        <dbReference type="Proteomes" id="UP000217785"/>
    </source>
</evidence>
<evidence type="ECO:0000256" key="4">
    <source>
        <dbReference type="ARBA" id="ARBA00022692"/>
    </source>
</evidence>
<name>A0A292YJT0_9BACL</name>
<comment type="subcellular location">
    <subcellularLocation>
        <location evidence="1 7">Cell membrane</location>
        <topology evidence="1 7">Multi-pass membrane protein</topology>
    </subcellularLocation>
</comment>
<protein>
    <submittedName>
        <fullName evidence="9">Glycerol-3-phosphate ABC transporter permeasee</fullName>
    </submittedName>
</protein>
<comment type="caution">
    <text evidence="9">The sequence shown here is derived from an EMBL/GenBank/DDBJ whole genome shotgun (WGS) entry which is preliminary data.</text>
</comment>
<feature type="transmembrane region" description="Helical" evidence="7">
    <location>
        <begin position="12"/>
        <end position="32"/>
    </location>
</feature>
<evidence type="ECO:0000313" key="9">
    <source>
        <dbReference type="EMBL" id="GAX88740.1"/>
    </source>
</evidence>
<dbReference type="SUPFAM" id="SSF161098">
    <property type="entry name" value="MetI-like"/>
    <property type="match status" value="1"/>
</dbReference>
<dbReference type="GO" id="GO:0055085">
    <property type="term" value="P:transmembrane transport"/>
    <property type="evidence" value="ECO:0007669"/>
    <property type="project" value="InterPro"/>
</dbReference>
<comment type="similarity">
    <text evidence="7">Belongs to the binding-protein-dependent transport system permease family.</text>
</comment>
<feature type="transmembrane region" description="Helical" evidence="7">
    <location>
        <begin position="75"/>
        <end position="99"/>
    </location>
</feature>
<accession>A0A292YJT0</accession>
<evidence type="ECO:0000256" key="1">
    <source>
        <dbReference type="ARBA" id="ARBA00004651"/>
    </source>
</evidence>
<evidence type="ECO:0000256" key="2">
    <source>
        <dbReference type="ARBA" id="ARBA00022448"/>
    </source>
</evidence>
<reference evidence="10" key="1">
    <citation type="submission" date="2017-07" db="EMBL/GenBank/DDBJ databases">
        <title>Draft genome sequence of Effusibacillus lacus strain skLN1.</title>
        <authorList>
            <person name="Watanabe M."/>
            <person name="Kojima H."/>
            <person name="Fukui M."/>
        </authorList>
    </citation>
    <scope>NUCLEOTIDE SEQUENCE [LARGE SCALE GENOMIC DNA]</scope>
    <source>
        <strain evidence="10">skLN1</strain>
    </source>
</reference>
<dbReference type="InterPro" id="IPR000515">
    <property type="entry name" value="MetI-like"/>
</dbReference>
<proteinExistence type="inferred from homology"/>
<feature type="transmembrane region" description="Helical" evidence="7">
    <location>
        <begin position="181"/>
        <end position="203"/>
    </location>
</feature>
<dbReference type="Proteomes" id="UP000217785">
    <property type="component" value="Unassembled WGS sequence"/>
</dbReference>
<dbReference type="CDD" id="cd06261">
    <property type="entry name" value="TM_PBP2"/>
    <property type="match status" value="1"/>
</dbReference>
<dbReference type="GO" id="GO:0005886">
    <property type="term" value="C:plasma membrane"/>
    <property type="evidence" value="ECO:0007669"/>
    <property type="project" value="UniProtKB-SubCell"/>
</dbReference>
<evidence type="ECO:0000256" key="7">
    <source>
        <dbReference type="RuleBase" id="RU363032"/>
    </source>
</evidence>